<accession>A0A2M9D0H1</accession>
<feature type="coiled-coil region" evidence="1">
    <location>
        <begin position="68"/>
        <end position="116"/>
    </location>
</feature>
<evidence type="ECO:0000313" key="3">
    <source>
        <dbReference type="EMBL" id="PJJ77585.1"/>
    </source>
</evidence>
<evidence type="ECO:0000256" key="1">
    <source>
        <dbReference type="SAM" id="Coils"/>
    </source>
</evidence>
<gene>
    <name evidence="3" type="ORF">CLV28_0807</name>
</gene>
<organism evidence="3 4">
    <name type="scientific">Sediminihabitans luteus</name>
    <dbReference type="NCBI Taxonomy" id="1138585"/>
    <lineage>
        <taxon>Bacteria</taxon>
        <taxon>Bacillati</taxon>
        <taxon>Actinomycetota</taxon>
        <taxon>Actinomycetes</taxon>
        <taxon>Micrococcales</taxon>
        <taxon>Cellulomonadaceae</taxon>
        <taxon>Sediminihabitans</taxon>
    </lineage>
</organism>
<evidence type="ECO:0000256" key="2">
    <source>
        <dbReference type="SAM" id="Phobius"/>
    </source>
</evidence>
<keyword evidence="2" id="KW-1133">Transmembrane helix</keyword>
<protein>
    <submittedName>
        <fullName evidence="3">Uncharacterized protein</fullName>
    </submittedName>
</protein>
<dbReference type="Proteomes" id="UP000231693">
    <property type="component" value="Unassembled WGS sequence"/>
</dbReference>
<keyword evidence="1" id="KW-0175">Coiled coil</keyword>
<reference evidence="3 4" key="1">
    <citation type="submission" date="2017-11" db="EMBL/GenBank/DDBJ databases">
        <title>Genomic Encyclopedia of Archaeal and Bacterial Type Strains, Phase II (KMG-II): From Individual Species to Whole Genera.</title>
        <authorList>
            <person name="Goeker M."/>
        </authorList>
    </citation>
    <scope>NUCLEOTIDE SEQUENCE [LARGE SCALE GENOMIC DNA]</scope>
    <source>
        <strain evidence="3 4">DSM 25478</strain>
    </source>
</reference>
<feature type="transmembrane region" description="Helical" evidence="2">
    <location>
        <begin position="34"/>
        <end position="56"/>
    </location>
</feature>
<name>A0A2M9D0H1_9CELL</name>
<dbReference type="EMBL" id="PGFE01000001">
    <property type="protein sequence ID" value="PJJ77585.1"/>
    <property type="molecule type" value="Genomic_DNA"/>
</dbReference>
<keyword evidence="4" id="KW-1185">Reference proteome</keyword>
<comment type="caution">
    <text evidence="3">The sequence shown here is derived from an EMBL/GenBank/DDBJ whole genome shotgun (WGS) entry which is preliminary data.</text>
</comment>
<sequence>MSTPPPPPPPPHDHAVATAPATHRRWFSRGRQRTITIVLLAVLLAATVTSTALWIVNYQSAQSWVAKADDLQAELDDALVDVERAQDATASKDQRVRELTEQVEALDADASSVEALRLELESRASELDEREKTVTTTEERIAASTITEGTWTVGTDIAPGTYRTTAAVGGECYWSIERSGSNGSDIVENDIVTGGFPTVVLSEGQDFTTNRCGSWAKQ</sequence>
<evidence type="ECO:0000313" key="4">
    <source>
        <dbReference type="Proteomes" id="UP000231693"/>
    </source>
</evidence>
<dbReference type="AlphaFoldDB" id="A0A2M9D0H1"/>
<proteinExistence type="predicted"/>
<keyword evidence="2" id="KW-0812">Transmembrane</keyword>
<keyword evidence="2" id="KW-0472">Membrane</keyword>